<name>A0ABW6PXX6_9NOCA</name>
<dbReference type="InterPro" id="IPR036390">
    <property type="entry name" value="WH_DNA-bd_sf"/>
</dbReference>
<keyword evidence="1" id="KW-0805">Transcription regulation</keyword>
<dbReference type="CDD" id="cd00090">
    <property type="entry name" value="HTH_ARSR"/>
    <property type="match status" value="1"/>
</dbReference>
<dbReference type="InterPro" id="IPR011991">
    <property type="entry name" value="ArsR-like_HTH"/>
</dbReference>
<dbReference type="Gene3D" id="1.10.10.10">
    <property type="entry name" value="Winged helix-like DNA-binding domain superfamily/Winged helix DNA-binding domain"/>
    <property type="match status" value="1"/>
</dbReference>
<dbReference type="SUPFAM" id="SSF46785">
    <property type="entry name" value="Winged helix' DNA-binding domain"/>
    <property type="match status" value="1"/>
</dbReference>
<keyword evidence="2" id="KW-0238">DNA-binding</keyword>
<dbReference type="PROSITE" id="PS50987">
    <property type="entry name" value="HTH_ARSR_2"/>
    <property type="match status" value="1"/>
</dbReference>
<dbReference type="InterPro" id="IPR036388">
    <property type="entry name" value="WH-like_DNA-bd_sf"/>
</dbReference>
<reference evidence="5 6" key="1">
    <citation type="submission" date="2024-10" db="EMBL/GenBank/DDBJ databases">
        <title>The Natural Products Discovery Center: Release of the First 8490 Sequenced Strains for Exploring Actinobacteria Biosynthetic Diversity.</title>
        <authorList>
            <person name="Kalkreuter E."/>
            <person name="Kautsar S.A."/>
            <person name="Yang D."/>
            <person name="Bader C.D."/>
            <person name="Teijaro C.N."/>
            <person name="Fluegel L."/>
            <person name="Davis C.M."/>
            <person name="Simpson J.R."/>
            <person name="Lauterbach L."/>
            <person name="Steele A.D."/>
            <person name="Gui C."/>
            <person name="Meng S."/>
            <person name="Li G."/>
            <person name="Viehrig K."/>
            <person name="Ye F."/>
            <person name="Su P."/>
            <person name="Kiefer A.F."/>
            <person name="Nichols A."/>
            <person name="Cepeda A.J."/>
            <person name="Yan W."/>
            <person name="Fan B."/>
            <person name="Jiang Y."/>
            <person name="Adhikari A."/>
            <person name="Zheng C.-J."/>
            <person name="Schuster L."/>
            <person name="Cowan T.M."/>
            <person name="Smanski M.J."/>
            <person name="Chevrette M.G."/>
            <person name="De Carvalho L.P.S."/>
            <person name="Shen B."/>
        </authorList>
    </citation>
    <scope>NUCLEOTIDE SEQUENCE [LARGE SCALE GENOMIC DNA]</scope>
    <source>
        <strain evidence="5 6">NPDC004045</strain>
    </source>
</reference>
<organism evidence="5 6">
    <name type="scientific">Nocardia thailandica</name>
    <dbReference type="NCBI Taxonomy" id="257275"/>
    <lineage>
        <taxon>Bacteria</taxon>
        <taxon>Bacillati</taxon>
        <taxon>Actinomycetota</taxon>
        <taxon>Actinomycetes</taxon>
        <taxon>Mycobacteriales</taxon>
        <taxon>Nocardiaceae</taxon>
        <taxon>Nocardia</taxon>
    </lineage>
</organism>
<proteinExistence type="predicted"/>
<accession>A0ABW6PXX6</accession>
<dbReference type="Pfam" id="PF01022">
    <property type="entry name" value="HTH_5"/>
    <property type="match status" value="1"/>
</dbReference>
<keyword evidence="3" id="KW-0804">Transcription</keyword>
<evidence type="ECO:0000313" key="5">
    <source>
        <dbReference type="EMBL" id="MFF0547272.1"/>
    </source>
</evidence>
<dbReference type="PANTHER" id="PTHR43132">
    <property type="entry name" value="ARSENICAL RESISTANCE OPERON REPRESSOR ARSR-RELATED"/>
    <property type="match status" value="1"/>
</dbReference>
<feature type="domain" description="HTH arsR-type" evidence="4">
    <location>
        <begin position="14"/>
        <end position="108"/>
    </location>
</feature>
<protein>
    <submittedName>
        <fullName evidence="5">ArsR/SmtB family transcription factor</fullName>
    </submittedName>
</protein>
<comment type="caution">
    <text evidence="5">The sequence shown here is derived from an EMBL/GenBank/DDBJ whole genome shotgun (WGS) entry which is preliminary data.</text>
</comment>
<evidence type="ECO:0000259" key="4">
    <source>
        <dbReference type="PROSITE" id="PS50987"/>
    </source>
</evidence>
<sequence>MTIDSADGCLVSRNSGSDLDAAVALFHSLSDGTRLAIVRRLADGEARVADLIGDIGLAQSTVSAHVACLRDCGLVTGRPVGRQVFYSLARPELLDLLASAETLLAATGNAVALCPNYGTDTAAGVTE</sequence>
<dbReference type="SMART" id="SM00418">
    <property type="entry name" value="HTH_ARSR"/>
    <property type="match status" value="1"/>
</dbReference>
<dbReference type="RefSeq" id="WP_104362249.1">
    <property type="nucleotide sequence ID" value="NZ_JBIAMX010000038.1"/>
</dbReference>
<dbReference type="NCBIfam" id="NF033788">
    <property type="entry name" value="HTH_metalloreg"/>
    <property type="match status" value="1"/>
</dbReference>
<evidence type="ECO:0000313" key="6">
    <source>
        <dbReference type="Proteomes" id="UP001601444"/>
    </source>
</evidence>
<evidence type="ECO:0000256" key="2">
    <source>
        <dbReference type="ARBA" id="ARBA00023125"/>
    </source>
</evidence>
<dbReference type="EMBL" id="JBIAMX010000038">
    <property type="protein sequence ID" value="MFF0547272.1"/>
    <property type="molecule type" value="Genomic_DNA"/>
</dbReference>
<dbReference type="InterPro" id="IPR051011">
    <property type="entry name" value="Metal_resp_trans_reg"/>
</dbReference>
<gene>
    <name evidence="5" type="ORF">ACFYTF_31015</name>
</gene>
<evidence type="ECO:0000256" key="3">
    <source>
        <dbReference type="ARBA" id="ARBA00023163"/>
    </source>
</evidence>
<dbReference type="PRINTS" id="PR00778">
    <property type="entry name" value="HTHARSR"/>
</dbReference>
<dbReference type="InterPro" id="IPR001845">
    <property type="entry name" value="HTH_ArsR_DNA-bd_dom"/>
</dbReference>
<dbReference type="PANTHER" id="PTHR43132:SF2">
    <property type="entry name" value="ARSENICAL RESISTANCE OPERON REPRESSOR ARSR-RELATED"/>
    <property type="match status" value="1"/>
</dbReference>
<evidence type="ECO:0000256" key="1">
    <source>
        <dbReference type="ARBA" id="ARBA00023015"/>
    </source>
</evidence>
<dbReference type="Proteomes" id="UP001601444">
    <property type="component" value="Unassembled WGS sequence"/>
</dbReference>
<keyword evidence="6" id="KW-1185">Reference proteome</keyword>